<dbReference type="PROSITE" id="PS00518">
    <property type="entry name" value="ZF_RING_1"/>
    <property type="match status" value="1"/>
</dbReference>
<evidence type="ECO:0000256" key="4">
    <source>
        <dbReference type="SAM" id="MobiDB-lite"/>
    </source>
</evidence>
<gene>
    <name evidence="6" type="ORF">M9458_032454</name>
</gene>
<accession>A0ABD0PG20</accession>
<protein>
    <recommendedName>
        <fullName evidence="5">RING-type domain-containing protein</fullName>
    </recommendedName>
</protein>
<dbReference type="InterPro" id="IPR001841">
    <property type="entry name" value="Znf_RING"/>
</dbReference>
<feature type="region of interest" description="Disordered" evidence="4">
    <location>
        <begin position="43"/>
        <end position="83"/>
    </location>
</feature>
<dbReference type="InterPro" id="IPR013083">
    <property type="entry name" value="Znf_RING/FYVE/PHD"/>
</dbReference>
<feature type="compositionally biased region" description="Pro residues" evidence="4">
    <location>
        <begin position="43"/>
        <end position="53"/>
    </location>
</feature>
<dbReference type="SUPFAM" id="SSF57850">
    <property type="entry name" value="RING/U-box"/>
    <property type="match status" value="1"/>
</dbReference>
<dbReference type="InterPro" id="IPR017907">
    <property type="entry name" value="Znf_RING_CS"/>
</dbReference>
<keyword evidence="2" id="KW-0863">Zinc-finger</keyword>
<dbReference type="InterPro" id="IPR018957">
    <property type="entry name" value="Znf_C3HC4_RING-type"/>
</dbReference>
<dbReference type="EMBL" id="JAMKFB020000016">
    <property type="protein sequence ID" value="KAL0172143.1"/>
    <property type="molecule type" value="Genomic_DNA"/>
</dbReference>
<keyword evidence="7" id="KW-1185">Reference proteome</keyword>
<comment type="caution">
    <text evidence="6">The sequence shown here is derived from an EMBL/GenBank/DDBJ whole genome shotgun (WGS) entry which is preliminary data.</text>
</comment>
<feature type="domain" description="RING-type" evidence="5">
    <location>
        <begin position="10"/>
        <end position="61"/>
    </location>
</feature>
<evidence type="ECO:0000256" key="1">
    <source>
        <dbReference type="ARBA" id="ARBA00022723"/>
    </source>
</evidence>
<organism evidence="6 7">
    <name type="scientific">Cirrhinus mrigala</name>
    <name type="common">Mrigala</name>
    <dbReference type="NCBI Taxonomy" id="683832"/>
    <lineage>
        <taxon>Eukaryota</taxon>
        <taxon>Metazoa</taxon>
        <taxon>Chordata</taxon>
        <taxon>Craniata</taxon>
        <taxon>Vertebrata</taxon>
        <taxon>Euteleostomi</taxon>
        <taxon>Actinopterygii</taxon>
        <taxon>Neopterygii</taxon>
        <taxon>Teleostei</taxon>
        <taxon>Ostariophysi</taxon>
        <taxon>Cypriniformes</taxon>
        <taxon>Cyprinidae</taxon>
        <taxon>Labeoninae</taxon>
        <taxon>Labeonini</taxon>
        <taxon>Cirrhinus</taxon>
    </lineage>
</organism>
<sequence length="83" mass="9424">MKSIERELHCPVCEEMVKQPIVLPCMHSVCILCAAEVLVQRGYPPPELPPEPNTPTSSPITRSPRQTRRPPPKTDRLDRVIRT</sequence>
<reference evidence="6 7" key="1">
    <citation type="submission" date="2024-05" db="EMBL/GenBank/DDBJ databases">
        <title>Genome sequencing and assembly of Indian major carp, Cirrhinus mrigala (Hamilton, 1822).</title>
        <authorList>
            <person name="Mohindra V."/>
            <person name="Chowdhury L.M."/>
            <person name="Lal K."/>
            <person name="Jena J.K."/>
        </authorList>
    </citation>
    <scope>NUCLEOTIDE SEQUENCE [LARGE SCALE GENOMIC DNA]</scope>
    <source>
        <strain evidence="6">CM1030</strain>
        <tissue evidence="6">Blood</tissue>
    </source>
</reference>
<feature type="compositionally biased region" description="Basic and acidic residues" evidence="4">
    <location>
        <begin position="72"/>
        <end position="83"/>
    </location>
</feature>
<dbReference type="Proteomes" id="UP001529510">
    <property type="component" value="Unassembled WGS sequence"/>
</dbReference>
<dbReference type="AlphaFoldDB" id="A0ABD0PG20"/>
<evidence type="ECO:0000256" key="2">
    <source>
        <dbReference type="ARBA" id="ARBA00022771"/>
    </source>
</evidence>
<evidence type="ECO:0000256" key="3">
    <source>
        <dbReference type="ARBA" id="ARBA00022833"/>
    </source>
</evidence>
<evidence type="ECO:0000259" key="5">
    <source>
        <dbReference type="SMART" id="SM00184"/>
    </source>
</evidence>
<dbReference type="Pfam" id="PF00097">
    <property type="entry name" value="zf-C3HC4"/>
    <property type="match status" value="1"/>
</dbReference>
<proteinExistence type="predicted"/>
<dbReference type="SMART" id="SM00184">
    <property type="entry name" value="RING"/>
    <property type="match status" value="1"/>
</dbReference>
<evidence type="ECO:0000313" key="7">
    <source>
        <dbReference type="Proteomes" id="UP001529510"/>
    </source>
</evidence>
<keyword evidence="3" id="KW-0862">Zinc</keyword>
<feature type="non-terminal residue" evidence="6">
    <location>
        <position position="83"/>
    </location>
</feature>
<dbReference type="Gene3D" id="3.30.40.10">
    <property type="entry name" value="Zinc/RING finger domain, C3HC4 (zinc finger)"/>
    <property type="match status" value="1"/>
</dbReference>
<feature type="compositionally biased region" description="Low complexity" evidence="4">
    <location>
        <begin position="54"/>
        <end position="64"/>
    </location>
</feature>
<name>A0ABD0PG20_CIRMR</name>
<keyword evidence="1" id="KW-0479">Metal-binding</keyword>
<dbReference type="GO" id="GO:0008270">
    <property type="term" value="F:zinc ion binding"/>
    <property type="evidence" value="ECO:0007669"/>
    <property type="project" value="UniProtKB-KW"/>
</dbReference>
<evidence type="ECO:0000313" key="6">
    <source>
        <dbReference type="EMBL" id="KAL0172143.1"/>
    </source>
</evidence>